<dbReference type="RefSeq" id="WP_369744475.1">
    <property type="nucleotide sequence ID" value="NZ_CP165735.1"/>
</dbReference>
<dbReference type="InterPro" id="IPR029278">
    <property type="entry name" value="Imm26"/>
</dbReference>
<sequence length="120" mass="13507">MFGYFFGSIRTQPSEVSQVEQLNGQDAVLVGRFGDLHLKQGKWPIIGPLPDWSQELWPMPEFFRTEPIMGRSFRLRYDDADPSLLLEEVQVPPTEIVGGVPDGLMGAGYVENKLTRLLGE</sequence>
<organism evidence="1">
    <name type="scientific">Paenarthrobacter sp. AMU7</name>
    <dbReference type="NCBI Taxonomy" id="3162492"/>
    <lineage>
        <taxon>Bacteria</taxon>
        <taxon>Bacillati</taxon>
        <taxon>Actinomycetota</taxon>
        <taxon>Actinomycetes</taxon>
        <taxon>Micrococcales</taxon>
        <taxon>Micrococcaceae</taxon>
        <taxon>Paenarthrobacter</taxon>
    </lineage>
</organism>
<accession>A0AB39YH95</accession>
<protein>
    <submittedName>
        <fullName evidence="1">Imm26 family immunity protein</fullName>
    </submittedName>
</protein>
<proteinExistence type="predicted"/>
<evidence type="ECO:0000313" key="1">
    <source>
        <dbReference type="EMBL" id="XDV69645.1"/>
    </source>
</evidence>
<reference evidence="1" key="1">
    <citation type="submission" date="2024-07" db="EMBL/GenBank/DDBJ databases">
        <authorList>
            <person name="Li J."/>
            <person name="Wei H."/>
            <person name="Ma J."/>
        </authorList>
    </citation>
    <scope>NUCLEOTIDE SEQUENCE</scope>
    <source>
        <strain evidence="1">AMU7</strain>
    </source>
</reference>
<gene>
    <name evidence="1" type="ORF">ABQM86_11630</name>
</gene>
<name>A0AB39YH95_9MICC</name>
<dbReference type="AlphaFoldDB" id="A0AB39YH95"/>
<dbReference type="EMBL" id="CP165735">
    <property type="protein sequence ID" value="XDV69645.1"/>
    <property type="molecule type" value="Genomic_DNA"/>
</dbReference>
<dbReference type="Pfam" id="PF15428">
    <property type="entry name" value="Imm26"/>
    <property type="match status" value="1"/>
</dbReference>